<evidence type="ECO:0000256" key="1">
    <source>
        <dbReference type="SAM" id="MobiDB-lite"/>
    </source>
</evidence>
<proteinExistence type="predicted"/>
<feature type="non-terminal residue" evidence="2">
    <location>
        <position position="1"/>
    </location>
</feature>
<comment type="caution">
    <text evidence="2">The sequence shown here is derived from an EMBL/GenBank/DDBJ whole genome shotgun (WGS) entry which is preliminary data.</text>
</comment>
<name>A0A4U1FRH0_MONMO</name>
<organism evidence="2 3">
    <name type="scientific">Monodon monoceros</name>
    <name type="common">Narwhal</name>
    <name type="synonym">Ceratodon monodon</name>
    <dbReference type="NCBI Taxonomy" id="40151"/>
    <lineage>
        <taxon>Eukaryota</taxon>
        <taxon>Metazoa</taxon>
        <taxon>Chordata</taxon>
        <taxon>Craniata</taxon>
        <taxon>Vertebrata</taxon>
        <taxon>Euteleostomi</taxon>
        <taxon>Mammalia</taxon>
        <taxon>Eutheria</taxon>
        <taxon>Laurasiatheria</taxon>
        <taxon>Artiodactyla</taxon>
        <taxon>Whippomorpha</taxon>
        <taxon>Cetacea</taxon>
        <taxon>Odontoceti</taxon>
        <taxon>Monodontidae</taxon>
        <taxon>Monodon</taxon>
    </lineage>
</organism>
<reference evidence="3" key="1">
    <citation type="journal article" date="2019" name="IScience">
        <title>Narwhal Genome Reveals Long-Term Low Genetic Diversity despite Current Large Abundance Size.</title>
        <authorList>
            <person name="Westbury M.V."/>
            <person name="Petersen B."/>
            <person name="Garde E."/>
            <person name="Heide-Jorgensen M.P."/>
            <person name="Lorenzen E.D."/>
        </authorList>
    </citation>
    <scope>NUCLEOTIDE SEQUENCE [LARGE SCALE GENOMIC DNA]</scope>
</reference>
<feature type="region of interest" description="Disordered" evidence="1">
    <location>
        <begin position="174"/>
        <end position="221"/>
    </location>
</feature>
<evidence type="ECO:0000313" key="3">
    <source>
        <dbReference type="Proteomes" id="UP000308365"/>
    </source>
</evidence>
<dbReference type="EMBL" id="RWIC01000019">
    <property type="protein sequence ID" value="TKC52885.1"/>
    <property type="molecule type" value="Genomic_DNA"/>
</dbReference>
<accession>A0A4U1FRH0</accession>
<protein>
    <submittedName>
        <fullName evidence="2">Uncharacterized protein</fullName>
    </submittedName>
</protein>
<feature type="compositionally biased region" description="Low complexity" evidence="1">
    <location>
        <begin position="182"/>
        <end position="198"/>
    </location>
</feature>
<feature type="region of interest" description="Disordered" evidence="1">
    <location>
        <begin position="9"/>
        <end position="50"/>
    </location>
</feature>
<dbReference type="AlphaFoldDB" id="A0A4U1FRH0"/>
<feature type="compositionally biased region" description="Basic and acidic residues" evidence="1">
    <location>
        <begin position="207"/>
        <end position="221"/>
    </location>
</feature>
<sequence>AIRHSLLAALPLHTEKSRTRTASARAGPRGPSGNKGSRAGGRVPASGARIGAARARSEGDCFPSLRRRARVCEEKTSVIRATRINFSLRLGPLASRSLSSVSGNPRAAGAEGEQVSLGRAGLLGWRGPCGTGPPDPTALAWESGGSAGLAAVPQPRSRGIPACPPALARRRISRALGPHVPARPARLGAAGAAPCGPASGSGSGSGCEREGGGPRRRDGRR</sequence>
<evidence type="ECO:0000313" key="2">
    <source>
        <dbReference type="EMBL" id="TKC52885.1"/>
    </source>
</evidence>
<dbReference type="Proteomes" id="UP000308365">
    <property type="component" value="Unassembled WGS sequence"/>
</dbReference>
<gene>
    <name evidence="2" type="ORF">EI555_003467</name>
</gene>